<sequence length="120" mass="12875">MKLPVILIAFGSVIGTGHVLALDVPLTDEEFQSTIVGKTVRWNLDDGKTYDVELAPSGKAIVSGPYNDVGKWRVFSPGGYCTSWNKQPVTEGCVAIVRRDGALTALRPDGRFRGAVVGVK</sequence>
<name>A0ABU8V9L1_9BURK</name>
<comment type="caution">
    <text evidence="1">The sequence shown here is derived from an EMBL/GenBank/DDBJ whole genome shotgun (WGS) entry which is preliminary data.</text>
</comment>
<reference evidence="1 2" key="1">
    <citation type="submission" date="2024-03" db="EMBL/GenBank/DDBJ databases">
        <title>Novel species of the genus Variovorax.</title>
        <authorList>
            <person name="Liu Q."/>
            <person name="Xin Y.-H."/>
        </authorList>
    </citation>
    <scope>NUCLEOTIDE SEQUENCE [LARGE SCALE GENOMIC DNA]</scope>
    <source>
        <strain evidence="1 2">KACC 18899</strain>
    </source>
</reference>
<proteinExistence type="predicted"/>
<dbReference type="Proteomes" id="UP001365846">
    <property type="component" value="Unassembled WGS sequence"/>
</dbReference>
<protein>
    <submittedName>
        <fullName evidence="1">Uncharacterized protein</fullName>
    </submittedName>
</protein>
<dbReference type="RefSeq" id="WP_340355666.1">
    <property type="nucleotide sequence ID" value="NZ_JBBKZU010000002.1"/>
</dbReference>
<evidence type="ECO:0000313" key="1">
    <source>
        <dbReference type="EMBL" id="MEJ8810339.1"/>
    </source>
</evidence>
<evidence type="ECO:0000313" key="2">
    <source>
        <dbReference type="Proteomes" id="UP001365846"/>
    </source>
</evidence>
<organism evidence="1 2">
    <name type="scientific">Variovorax ureilyticus</name>
    <dbReference type="NCBI Taxonomy" id="1836198"/>
    <lineage>
        <taxon>Bacteria</taxon>
        <taxon>Pseudomonadati</taxon>
        <taxon>Pseudomonadota</taxon>
        <taxon>Betaproteobacteria</taxon>
        <taxon>Burkholderiales</taxon>
        <taxon>Comamonadaceae</taxon>
        <taxon>Variovorax</taxon>
    </lineage>
</organism>
<dbReference type="EMBL" id="JBBKZU010000002">
    <property type="protein sequence ID" value="MEJ8810339.1"/>
    <property type="molecule type" value="Genomic_DNA"/>
</dbReference>
<gene>
    <name evidence="1" type="ORF">WKW77_04620</name>
</gene>
<keyword evidence="2" id="KW-1185">Reference proteome</keyword>
<accession>A0ABU8V9L1</accession>